<gene>
    <name evidence="1" type="ORF">PGTUg99_024310</name>
</gene>
<accession>A0A5B0Q1K8</accession>
<proteinExistence type="predicted"/>
<name>A0A5B0Q1K8_PUCGR</name>
<evidence type="ECO:0000313" key="2">
    <source>
        <dbReference type="Proteomes" id="UP000325313"/>
    </source>
</evidence>
<comment type="caution">
    <text evidence="1">The sequence shown here is derived from an EMBL/GenBank/DDBJ whole genome shotgun (WGS) entry which is preliminary data.</text>
</comment>
<organism evidence="1 2">
    <name type="scientific">Puccinia graminis f. sp. tritici</name>
    <dbReference type="NCBI Taxonomy" id="56615"/>
    <lineage>
        <taxon>Eukaryota</taxon>
        <taxon>Fungi</taxon>
        <taxon>Dikarya</taxon>
        <taxon>Basidiomycota</taxon>
        <taxon>Pucciniomycotina</taxon>
        <taxon>Pucciniomycetes</taxon>
        <taxon>Pucciniales</taxon>
        <taxon>Pucciniaceae</taxon>
        <taxon>Puccinia</taxon>
    </lineage>
</organism>
<reference evidence="1 2" key="1">
    <citation type="submission" date="2019-05" db="EMBL/GenBank/DDBJ databases">
        <title>Emergence of the Ug99 lineage of the wheat stem rust pathogen through somatic hybridization.</title>
        <authorList>
            <person name="Li F."/>
            <person name="Upadhyaya N.M."/>
            <person name="Sperschneider J."/>
            <person name="Matny O."/>
            <person name="Nguyen-Phuc H."/>
            <person name="Mago R."/>
            <person name="Raley C."/>
            <person name="Miller M.E."/>
            <person name="Silverstein K.A.T."/>
            <person name="Henningsen E."/>
            <person name="Hirsch C.D."/>
            <person name="Visser B."/>
            <person name="Pretorius Z.A."/>
            <person name="Steffenson B.J."/>
            <person name="Schwessinger B."/>
            <person name="Dodds P.N."/>
            <person name="Figueroa M."/>
        </authorList>
    </citation>
    <scope>NUCLEOTIDE SEQUENCE [LARGE SCALE GENOMIC DNA]</scope>
    <source>
        <strain evidence="1 2">Ug99</strain>
    </source>
</reference>
<dbReference type="AlphaFoldDB" id="A0A5B0Q1K8"/>
<dbReference type="EMBL" id="VDEP01000308">
    <property type="protein sequence ID" value="KAA1107017.1"/>
    <property type="molecule type" value="Genomic_DNA"/>
</dbReference>
<evidence type="ECO:0000313" key="1">
    <source>
        <dbReference type="EMBL" id="KAA1107017.1"/>
    </source>
</evidence>
<dbReference type="Proteomes" id="UP000325313">
    <property type="component" value="Unassembled WGS sequence"/>
</dbReference>
<dbReference type="PANTHER" id="PTHR34605:SF3">
    <property type="entry name" value="P CELL-TYPE AGGLUTINATION PROTEIN MAP4-LIKE-RELATED"/>
    <property type="match status" value="1"/>
</dbReference>
<dbReference type="InterPro" id="IPR052925">
    <property type="entry name" value="Phage_Integrase-like_Recomb"/>
</dbReference>
<sequence length="86" mass="9605">MACLAELTYNESSGPLRKTVSLLTTDVKLIYKERENLAKLTICGAKTADPGQRQIIYLKELPHMLCPVLTVKRRLAKAKGIKTSLF</sequence>
<dbReference type="PANTHER" id="PTHR34605">
    <property type="entry name" value="PHAGE_INTEGRASE DOMAIN-CONTAINING PROTEIN"/>
    <property type="match status" value="1"/>
</dbReference>
<protein>
    <submittedName>
        <fullName evidence="1">Uncharacterized protein</fullName>
    </submittedName>
</protein>